<dbReference type="PANTHER" id="PTHR47027:SF30">
    <property type="entry name" value="THAP-TYPE DOMAIN-CONTAINING PROTEIN"/>
    <property type="match status" value="1"/>
</dbReference>
<dbReference type="EMBL" id="WIXP02000003">
    <property type="protein sequence ID" value="KAF6213851.1"/>
    <property type="molecule type" value="Genomic_DNA"/>
</dbReference>
<keyword evidence="2" id="KW-1185">Reference proteome</keyword>
<comment type="caution">
    <text evidence="1">The sequence shown here is derived from an EMBL/GenBank/DDBJ whole genome shotgun (WGS) entry which is preliminary data.</text>
</comment>
<reference evidence="1" key="1">
    <citation type="journal article" date="2021" name="Mol. Ecol. Resour.">
        <title>Apolygus lucorum genome provides insights into omnivorousness and mesophyll feeding.</title>
        <authorList>
            <person name="Liu Y."/>
            <person name="Liu H."/>
            <person name="Wang H."/>
            <person name="Huang T."/>
            <person name="Liu B."/>
            <person name="Yang B."/>
            <person name="Yin L."/>
            <person name="Li B."/>
            <person name="Zhang Y."/>
            <person name="Zhang S."/>
            <person name="Jiang F."/>
            <person name="Zhang X."/>
            <person name="Ren Y."/>
            <person name="Wang B."/>
            <person name="Wang S."/>
            <person name="Lu Y."/>
            <person name="Wu K."/>
            <person name="Fan W."/>
            <person name="Wang G."/>
        </authorList>
    </citation>
    <scope>NUCLEOTIDE SEQUENCE</scope>
    <source>
        <strain evidence="1">12Hb</strain>
    </source>
</reference>
<evidence type="ECO:0000313" key="1">
    <source>
        <dbReference type="EMBL" id="KAF6213851.1"/>
    </source>
</evidence>
<dbReference type="OrthoDB" id="6782199at2759"/>
<accession>A0A8S9XZV2</accession>
<gene>
    <name evidence="1" type="ORF">GE061_011575</name>
</gene>
<organism evidence="1 2">
    <name type="scientific">Apolygus lucorum</name>
    <name type="common">Small green plant bug</name>
    <name type="synonym">Lygocoris lucorum</name>
    <dbReference type="NCBI Taxonomy" id="248454"/>
    <lineage>
        <taxon>Eukaryota</taxon>
        <taxon>Metazoa</taxon>
        <taxon>Ecdysozoa</taxon>
        <taxon>Arthropoda</taxon>
        <taxon>Hexapoda</taxon>
        <taxon>Insecta</taxon>
        <taxon>Pterygota</taxon>
        <taxon>Neoptera</taxon>
        <taxon>Paraneoptera</taxon>
        <taxon>Hemiptera</taxon>
        <taxon>Heteroptera</taxon>
        <taxon>Panheteroptera</taxon>
        <taxon>Cimicomorpha</taxon>
        <taxon>Miridae</taxon>
        <taxon>Mirini</taxon>
        <taxon>Apolygus</taxon>
    </lineage>
</organism>
<proteinExistence type="predicted"/>
<evidence type="ECO:0008006" key="3">
    <source>
        <dbReference type="Google" id="ProtNLM"/>
    </source>
</evidence>
<dbReference type="PANTHER" id="PTHR47027">
    <property type="entry name" value="REVERSE TRANSCRIPTASE DOMAIN-CONTAINING PROTEIN"/>
    <property type="match status" value="1"/>
</dbReference>
<protein>
    <recommendedName>
        <fullName evidence="3">Reverse transcriptase domain-containing protein</fullName>
    </recommendedName>
</protein>
<evidence type="ECO:0000313" key="2">
    <source>
        <dbReference type="Proteomes" id="UP000466442"/>
    </source>
</evidence>
<dbReference type="AlphaFoldDB" id="A0A8S9XZV2"/>
<sequence>MNESYHDNKKLFYKVLKNMRKLKDCPIKFVKSKAGLLLTDTEDIMRRWKEYFQELLDCGSADLHADEETEPQVEGDNGPDITIEELLTAINKVKLGKSAGEDGITPEMIRYMGKEGQQLLLRVIKLAWRTKSIPSDWEECKPYTKKYVIGNWKMRQVCISELAFADDVALIASRADYLQHNLNQWEEEMKKRNMIISTTKTKSMIISRSPAQHMIQLSGQRLEQVDSFKYLGATIRQDGSIDQEIGDRIAATGRLYHGINRGFIGKREVSKPTKMVVFKTIYTPTLTHSSESWALSSKHRSRLQAVEMRYLRRVEGKTRRDRVRNQTIRSSLDGALGVHWSCNLTSRRALLMNNGNRSDPVNLFLVVDYSWLPLHELTSTHELEDLSIFNL</sequence>
<dbReference type="Proteomes" id="UP000466442">
    <property type="component" value="Unassembled WGS sequence"/>
</dbReference>
<name>A0A8S9XZV2_APOLU</name>